<dbReference type="PANTHER" id="PTHR45908">
    <property type="entry name" value="PROTEIN CBG11750-RELATED"/>
    <property type="match status" value="1"/>
</dbReference>
<dbReference type="EMBL" id="UYRT01104577">
    <property type="protein sequence ID" value="VDN44028.1"/>
    <property type="molecule type" value="Genomic_DNA"/>
</dbReference>
<dbReference type="Proteomes" id="UP000271098">
    <property type="component" value="Unassembled WGS sequence"/>
</dbReference>
<dbReference type="OrthoDB" id="5866690at2759"/>
<reference evidence="1 2" key="2">
    <citation type="submission" date="2018-11" db="EMBL/GenBank/DDBJ databases">
        <authorList>
            <consortium name="Pathogen Informatics"/>
        </authorList>
    </citation>
    <scope>NUCLEOTIDE SEQUENCE [LARGE SCALE GENOMIC DNA]</scope>
</reference>
<organism evidence="3">
    <name type="scientific">Gongylonema pulchrum</name>
    <dbReference type="NCBI Taxonomy" id="637853"/>
    <lineage>
        <taxon>Eukaryota</taxon>
        <taxon>Metazoa</taxon>
        <taxon>Ecdysozoa</taxon>
        <taxon>Nematoda</taxon>
        <taxon>Chromadorea</taxon>
        <taxon>Rhabditida</taxon>
        <taxon>Spirurina</taxon>
        <taxon>Spiruromorpha</taxon>
        <taxon>Spiruroidea</taxon>
        <taxon>Gongylonematidae</taxon>
        <taxon>Gongylonema</taxon>
    </lineage>
</organism>
<accession>A0A183EWG0</accession>
<gene>
    <name evidence="1" type="ORF">GPUH_LOCUS25302</name>
</gene>
<evidence type="ECO:0000313" key="3">
    <source>
        <dbReference type="WBParaSite" id="GPUH_0002533101-mRNA-1"/>
    </source>
</evidence>
<evidence type="ECO:0000313" key="2">
    <source>
        <dbReference type="Proteomes" id="UP000271098"/>
    </source>
</evidence>
<keyword evidence="2" id="KW-1185">Reference proteome</keyword>
<name>A0A183EWG0_9BILA</name>
<evidence type="ECO:0000313" key="1">
    <source>
        <dbReference type="EMBL" id="VDN44028.1"/>
    </source>
</evidence>
<dbReference type="PANTHER" id="PTHR45908:SF5">
    <property type="entry name" value="FUNGAL LIPASE-LIKE DOMAIN-CONTAINING PROTEIN"/>
    <property type="match status" value="1"/>
</dbReference>
<protein>
    <submittedName>
        <fullName evidence="3">X8 domain-containing protein</fullName>
    </submittedName>
</protein>
<dbReference type="Gene3D" id="3.40.50.1820">
    <property type="entry name" value="alpha/beta hydrolase"/>
    <property type="match status" value="1"/>
</dbReference>
<dbReference type="InterPro" id="IPR029058">
    <property type="entry name" value="AB_hydrolase_fold"/>
</dbReference>
<dbReference type="WBParaSite" id="GPUH_0002533101-mRNA-1">
    <property type="protein sequence ID" value="GPUH_0002533101-mRNA-1"/>
    <property type="gene ID" value="GPUH_0002533101"/>
</dbReference>
<proteinExistence type="predicted"/>
<sequence length="122" mass="13937">MDIVAHLPACQKDESYPEKSKPCLGKAEGYAYHHGTEIWYPTGMTDGAKYQECLGAPQDEDFKCSDQYKFNARDYKKYFLQHRYYFGVRVSLFFSGRSFCKPGGTSTEKGAKQILFRSGSLM</sequence>
<dbReference type="AlphaFoldDB" id="A0A183EWG0"/>
<reference evidence="3" key="1">
    <citation type="submission" date="2016-06" db="UniProtKB">
        <authorList>
            <consortium name="WormBaseParasite"/>
        </authorList>
    </citation>
    <scope>IDENTIFICATION</scope>
</reference>
<dbReference type="SUPFAM" id="SSF53474">
    <property type="entry name" value="alpha/beta-Hydrolases"/>
    <property type="match status" value="1"/>
</dbReference>